<comment type="similarity">
    <text evidence="1">Belongs to the Hha/YmoA/Cnu family.</text>
</comment>
<dbReference type="InterPro" id="IPR036666">
    <property type="entry name" value="HHA_sf"/>
</dbReference>
<comment type="caution">
    <text evidence="2">The sequence shown here is derived from an EMBL/GenBank/DDBJ whole genome shotgun (WGS) entry which is preliminary data.</text>
</comment>
<name>A0A7X2MJM1_ENTAG</name>
<proteinExistence type="inferred from homology"/>
<protein>
    <recommendedName>
        <fullName evidence="4">Hemolysin expression modulating protein</fullName>
    </recommendedName>
</protein>
<gene>
    <name evidence="2" type="ORF">GKC49_03945</name>
</gene>
<dbReference type="InterPro" id="IPR007985">
    <property type="entry name" value="Hemolysn_expr_modulating_HHA"/>
</dbReference>
<accession>A0A7X2MJM1</accession>
<evidence type="ECO:0008006" key="4">
    <source>
        <dbReference type="Google" id="ProtNLM"/>
    </source>
</evidence>
<evidence type="ECO:0000313" key="2">
    <source>
        <dbReference type="EMBL" id="MSE14324.1"/>
    </source>
</evidence>
<evidence type="ECO:0000313" key="3">
    <source>
        <dbReference type="Proteomes" id="UP000461948"/>
    </source>
</evidence>
<sequence>MTRQQWLLKFRRCTTPETLEKIYEHLCYTGDPSHEFAMTQAYDHRKAELVTGKLYDRVPEYVWHFVK</sequence>
<evidence type="ECO:0000256" key="1">
    <source>
        <dbReference type="ARBA" id="ARBA00010526"/>
    </source>
</evidence>
<dbReference type="RefSeq" id="WP_187495487.1">
    <property type="nucleotide sequence ID" value="NZ_JACSWY010000031.1"/>
</dbReference>
<dbReference type="Proteomes" id="UP000461948">
    <property type="component" value="Unassembled WGS sequence"/>
</dbReference>
<dbReference type="Gene3D" id="1.20.1280.40">
    <property type="entry name" value="HHA"/>
    <property type="match status" value="1"/>
</dbReference>
<reference evidence="2 3" key="1">
    <citation type="submission" date="2019-11" db="EMBL/GenBank/DDBJ databases">
        <title>Draft Genome Sequence of Plant Growth-Promoting Rhizosphere-Associated Bacteria.</title>
        <authorList>
            <person name="Vasilyev I.Y."/>
            <person name="Radchenko V."/>
            <person name="Ilnitskaya E.V."/>
        </authorList>
    </citation>
    <scope>NUCLEOTIDE SEQUENCE [LARGE SCALE GENOMIC DNA]</scope>
    <source>
        <strain evidence="2 3">VRA_MhP_f</strain>
    </source>
</reference>
<dbReference type="Pfam" id="PF05321">
    <property type="entry name" value="HHA"/>
    <property type="match status" value="1"/>
</dbReference>
<dbReference type="AlphaFoldDB" id="A0A7X2MJM1"/>
<organism evidence="2 3">
    <name type="scientific">Enterobacter agglomerans</name>
    <name type="common">Erwinia herbicola</name>
    <name type="synonym">Pantoea agglomerans</name>
    <dbReference type="NCBI Taxonomy" id="549"/>
    <lineage>
        <taxon>Bacteria</taxon>
        <taxon>Pseudomonadati</taxon>
        <taxon>Pseudomonadota</taxon>
        <taxon>Gammaproteobacteria</taxon>
        <taxon>Enterobacterales</taxon>
        <taxon>Erwiniaceae</taxon>
        <taxon>Pantoea</taxon>
        <taxon>Pantoea agglomerans group</taxon>
    </lineage>
</organism>
<dbReference type="SUPFAM" id="SSF68989">
    <property type="entry name" value="Hemolysin expression modulating protein HHA"/>
    <property type="match status" value="1"/>
</dbReference>
<dbReference type="EMBL" id="WKLC01000092">
    <property type="protein sequence ID" value="MSE14324.1"/>
    <property type="molecule type" value="Genomic_DNA"/>
</dbReference>